<dbReference type="InterPro" id="IPR029035">
    <property type="entry name" value="DHS-like_NAD/FAD-binding_dom"/>
</dbReference>
<dbReference type="Pfam" id="PF02775">
    <property type="entry name" value="TPP_enzyme_C"/>
    <property type="match status" value="1"/>
</dbReference>
<dbReference type="InterPro" id="IPR047211">
    <property type="entry name" value="POXB-like"/>
</dbReference>
<dbReference type="Pfam" id="PF02776">
    <property type="entry name" value="TPP_enzyme_N"/>
    <property type="match status" value="1"/>
</dbReference>
<dbReference type="GO" id="GO:0003824">
    <property type="term" value="F:catalytic activity"/>
    <property type="evidence" value="ECO:0007669"/>
    <property type="project" value="InterPro"/>
</dbReference>
<feature type="domain" description="Thiamine pyrophosphate enzyme TPP-binding" evidence="5">
    <location>
        <begin position="363"/>
        <end position="508"/>
    </location>
</feature>
<evidence type="ECO:0000259" key="4">
    <source>
        <dbReference type="Pfam" id="PF00205"/>
    </source>
</evidence>
<dbReference type="PANTHER" id="PTHR42981">
    <property type="entry name" value="PYRUVATE DEHYDROGENASE [UBIQUINONE]"/>
    <property type="match status" value="1"/>
</dbReference>
<dbReference type="InterPro" id="IPR012000">
    <property type="entry name" value="Thiamin_PyroP_enz_cen_dom"/>
</dbReference>
<feature type="domain" description="Thiamine pyrophosphate enzyme central" evidence="4">
    <location>
        <begin position="177"/>
        <end position="302"/>
    </location>
</feature>
<proteinExistence type="inferred from homology"/>
<sequence length="520" mass="56299">MWGVERIYGVIGDAIFGLMDAIARQDKIKFIAVKHESVASLMASAEAKLTGKLGVCISQMGPGLGNLLNGLGNASIDQTPVLAITGQAPLHKIGTDYKQYVDQQEAVKPFATFSSLVVHPDTCPSLLGKAMNIALSESAVTHLSIPEDVFSMPLSKPLFPPPLFPNQTLTNPNEETIAQVVNTMKTAKQPMILLGYGAKGAGNSIEALAEQWGAGIVTDWEGKGIVADSSPFLLGGIGTGGNPHAAYLFERADVVLSVGTTWWNENDTPRKVKIIQIANHQTKVLKSTPIEIGICGNLETILLSNLRDYQSNTGWMDRIRDVKKMWDRENENEGNVSGSPVPPPAIVRALEKTIESDAIVTLDLGNVTIWFTRNFRAQQQKVITSSRWRTMGFSLPAAMAAQLCYPTKRVVAVVGDGGLEMVLADLLTATRYQLPITIVLFNNGGLQMERDKMLMKGLIPEGTDLTNPDFAILAEACGWTAFKVDHSDQLVSVFQQAFATNAPCLIDICAAPVTHPDFKK</sequence>
<dbReference type="AlphaFoldDB" id="A0A419SLB9"/>
<keyword evidence="2 3" id="KW-0786">Thiamine pyrophosphate</keyword>
<evidence type="ECO:0000256" key="1">
    <source>
        <dbReference type="ARBA" id="ARBA00007812"/>
    </source>
</evidence>
<feature type="domain" description="Thiamine pyrophosphate enzyme N-terminal TPP-binding" evidence="6">
    <location>
        <begin position="2"/>
        <end position="105"/>
    </location>
</feature>
<protein>
    <submittedName>
        <fullName evidence="7">Pyruvate oxidase</fullName>
    </submittedName>
</protein>
<gene>
    <name evidence="7" type="ORF">BEP19_09180</name>
</gene>
<dbReference type="Pfam" id="PF00205">
    <property type="entry name" value="TPP_enzyme_M"/>
    <property type="match status" value="1"/>
</dbReference>
<dbReference type="EMBL" id="MCHY01000008">
    <property type="protein sequence ID" value="RKD24716.1"/>
    <property type="molecule type" value="Genomic_DNA"/>
</dbReference>
<evidence type="ECO:0000256" key="2">
    <source>
        <dbReference type="ARBA" id="ARBA00023052"/>
    </source>
</evidence>
<reference evidence="7 8" key="1">
    <citation type="submission" date="2016-08" db="EMBL/GenBank/DDBJ databases">
        <title>Novel Firmicute Genomes.</title>
        <authorList>
            <person name="Poppleton D.I."/>
            <person name="Gribaldo S."/>
        </authorList>
    </citation>
    <scope>NUCLEOTIDE SEQUENCE [LARGE SCALE GENOMIC DNA]</scope>
    <source>
        <strain evidence="7 8">RAOx-1</strain>
    </source>
</reference>
<comment type="caution">
    <text evidence="7">The sequence shown here is derived from an EMBL/GenBank/DDBJ whole genome shotgun (WGS) entry which is preliminary data.</text>
</comment>
<dbReference type="InterPro" id="IPR012001">
    <property type="entry name" value="Thiamin_PyroP_enz_TPP-bd_dom"/>
</dbReference>
<evidence type="ECO:0000313" key="7">
    <source>
        <dbReference type="EMBL" id="RKD24716.1"/>
    </source>
</evidence>
<evidence type="ECO:0000259" key="6">
    <source>
        <dbReference type="Pfam" id="PF02776"/>
    </source>
</evidence>
<dbReference type="InterPro" id="IPR011766">
    <property type="entry name" value="TPP_enzyme_TPP-bd"/>
</dbReference>
<evidence type="ECO:0000313" key="8">
    <source>
        <dbReference type="Proteomes" id="UP000284219"/>
    </source>
</evidence>
<dbReference type="Gene3D" id="3.40.50.1220">
    <property type="entry name" value="TPP-binding domain"/>
    <property type="match status" value="1"/>
</dbReference>
<evidence type="ECO:0000259" key="5">
    <source>
        <dbReference type="Pfam" id="PF02775"/>
    </source>
</evidence>
<name>A0A419SLB9_9BACL</name>
<dbReference type="SUPFAM" id="SSF52467">
    <property type="entry name" value="DHS-like NAD/FAD-binding domain"/>
    <property type="match status" value="1"/>
</dbReference>
<dbReference type="PANTHER" id="PTHR42981:SF2">
    <property type="entry name" value="PYRUVATE DEHYDROGENASE [UBIQUINONE]"/>
    <property type="match status" value="1"/>
</dbReference>
<dbReference type="PROSITE" id="PS00187">
    <property type="entry name" value="TPP_ENZYMES"/>
    <property type="match status" value="1"/>
</dbReference>
<dbReference type="GO" id="GO:0030976">
    <property type="term" value="F:thiamine pyrophosphate binding"/>
    <property type="evidence" value="ECO:0007669"/>
    <property type="project" value="InterPro"/>
</dbReference>
<dbReference type="SUPFAM" id="SSF52518">
    <property type="entry name" value="Thiamin diphosphate-binding fold (THDP-binding)"/>
    <property type="match status" value="2"/>
</dbReference>
<dbReference type="Gene3D" id="3.40.50.970">
    <property type="match status" value="2"/>
</dbReference>
<dbReference type="GO" id="GO:0000287">
    <property type="term" value="F:magnesium ion binding"/>
    <property type="evidence" value="ECO:0007669"/>
    <property type="project" value="InterPro"/>
</dbReference>
<keyword evidence="7" id="KW-0670">Pyruvate</keyword>
<evidence type="ECO:0000256" key="3">
    <source>
        <dbReference type="RuleBase" id="RU362132"/>
    </source>
</evidence>
<dbReference type="Proteomes" id="UP000284219">
    <property type="component" value="Unassembled WGS sequence"/>
</dbReference>
<organism evidence="7 8">
    <name type="scientific">Ammoniphilus oxalaticus</name>
    <dbReference type="NCBI Taxonomy" id="66863"/>
    <lineage>
        <taxon>Bacteria</taxon>
        <taxon>Bacillati</taxon>
        <taxon>Bacillota</taxon>
        <taxon>Bacilli</taxon>
        <taxon>Bacillales</taxon>
        <taxon>Paenibacillaceae</taxon>
        <taxon>Aneurinibacillus group</taxon>
        <taxon>Ammoniphilus</taxon>
    </lineage>
</organism>
<dbReference type="InterPro" id="IPR029061">
    <property type="entry name" value="THDP-binding"/>
</dbReference>
<dbReference type="InterPro" id="IPR000399">
    <property type="entry name" value="TPP-bd_CS"/>
</dbReference>
<keyword evidence="8" id="KW-1185">Reference proteome</keyword>
<accession>A0A419SLB9</accession>
<comment type="similarity">
    <text evidence="1 3">Belongs to the TPP enzyme family.</text>
</comment>